<feature type="non-terminal residue" evidence="2">
    <location>
        <position position="1"/>
    </location>
</feature>
<accession>A0ABT3X879</accession>
<evidence type="ECO:0000313" key="2">
    <source>
        <dbReference type="EMBL" id="MCX7572107.1"/>
    </source>
</evidence>
<feature type="region of interest" description="Disordered" evidence="1">
    <location>
        <begin position="71"/>
        <end position="115"/>
    </location>
</feature>
<comment type="caution">
    <text evidence="2">The sequence shown here is derived from an EMBL/GenBank/DDBJ whole genome shotgun (WGS) entry which is preliminary data.</text>
</comment>
<dbReference type="EMBL" id="JAPMLT010000015">
    <property type="protein sequence ID" value="MCX7572107.1"/>
    <property type="molecule type" value="Genomic_DNA"/>
</dbReference>
<dbReference type="RefSeq" id="WP_267153355.1">
    <property type="nucleotide sequence ID" value="NZ_JAPMLT010000015.1"/>
</dbReference>
<evidence type="ECO:0000313" key="3">
    <source>
        <dbReference type="Proteomes" id="UP001208017"/>
    </source>
</evidence>
<dbReference type="Proteomes" id="UP001208017">
    <property type="component" value="Unassembled WGS sequence"/>
</dbReference>
<gene>
    <name evidence="2" type="ORF">OS242_19400</name>
</gene>
<keyword evidence="3" id="KW-1185">Reference proteome</keyword>
<feature type="compositionally biased region" description="Polar residues" evidence="1">
    <location>
        <begin position="77"/>
        <end position="99"/>
    </location>
</feature>
<evidence type="ECO:0000256" key="1">
    <source>
        <dbReference type="SAM" id="MobiDB-lite"/>
    </source>
</evidence>
<proteinExistence type="predicted"/>
<organism evidence="2 3">
    <name type="scientific">Tumebacillus lacus</name>
    <dbReference type="NCBI Taxonomy" id="2995335"/>
    <lineage>
        <taxon>Bacteria</taxon>
        <taxon>Bacillati</taxon>
        <taxon>Bacillota</taxon>
        <taxon>Bacilli</taxon>
        <taxon>Bacillales</taxon>
        <taxon>Alicyclobacillaceae</taxon>
        <taxon>Tumebacillus</taxon>
    </lineage>
</organism>
<protein>
    <submittedName>
        <fullName evidence="2">Uncharacterized protein</fullName>
    </submittedName>
</protein>
<name>A0ABT3X879_9BACL</name>
<sequence>GTPPAFVLSQDQTLNKSLVHSELNRWLENRSRNTRLVFKDQSLLAFPSLPEATLFRLSHQKFIVNPPVSIFSRGDRSNLTTPASRPQPRPSNKSKQNTAAPLAHPTQPPPFPRSLPYTLLPRLTLSQIPIIRKRLSLKQSDKLLFCQN</sequence>
<reference evidence="2 3" key="1">
    <citation type="submission" date="2022-11" db="EMBL/GenBank/DDBJ databases">
        <title>Study of microbial diversity in lake waters.</title>
        <authorList>
            <person name="Zhang J."/>
        </authorList>
    </citation>
    <scope>NUCLEOTIDE SEQUENCE [LARGE SCALE GENOMIC DNA]</scope>
    <source>
        <strain evidence="2 3">DT12</strain>
    </source>
</reference>